<proteinExistence type="predicted"/>
<reference evidence="7" key="2">
    <citation type="submission" date="2025-08" db="UniProtKB">
        <authorList>
            <consortium name="RefSeq"/>
        </authorList>
    </citation>
    <scope>IDENTIFICATION</scope>
    <source>
        <tissue evidence="7">Etiolated seedlings</tissue>
    </source>
</reference>
<feature type="transmembrane region" description="Helical" evidence="5">
    <location>
        <begin position="6"/>
        <end position="23"/>
    </location>
</feature>
<keyword evidence="5" id="KW-0472">Membrane</keyword>
<keyword evidence="5" id="KW-1133">Transmembrane helix</keyword>
<dbReference type="InterPro" id="IPR029063">
    <property type="entry name" value="SAM-dependent_MTases_sf"/>
</dbReference>
<dbReference type="SUPFAM" id="SSF53335">
    <property type="entry name" value="S-adenosyl-L-methionine-dependent methyltransferases"/>
    <property type="match status" value="1"/>
</dbReference>
<dbReference type="PaxDb" id="3827-XP_004493335.1"/>
<dbReference type="Pfam" id="PF03492">
    <property type="entry name" value="Methyltransf_7"/>
    <property type="match status" value="1"/>
</dbReference>
<dbReference type="GeneID" id="101506278"/>
<gene>
    <name evidence="7" type="primary">LOC101506278</name>
</gene>
<accession>A0A1S2XRD4</accession>
<evidence type="ECO:0000256" key="3">
    <source>
        <dbReference type="ARBA" id="ARBA00022723"/>
    </source>
</evidence>
<dbReference type="eggNOG" id="ENOG502QQVK">
    <property type="taxonomic scope" value="Eukaryota"/>
</dbReference>
<evidence type="ECO:0000256" key="1">
    <source>
        <dbReference type="ARBA" id="ARBA00022603"/>
    </source>
</evidence>
<dbReference type="Proteomes" id="UP000087171">
    <property type="component" value="Chromosome Ca3"/>
</dbReference>
<evidence type="ECO:0000313" key="7">
    <source>
        <dbReference type="RefSeq" id="XP_004493335.2"/>
    </source>
</evidence>
<dbReference type="Gene3D" id="3.40.50.150">
    <property type="entry name" value="Vaccinia Virus protein VP39"/>
    <property type="match status" value="1"/>
</dbReference>
<organism evidence="6 7">
    <name type="scientific">Cicer arietinum</name>
    <name type="common">Chickpea</name>
    <name type="synonym">Garbanzo</name>
    <dbReference type="NCBI Taxonomy" id="3827"/>
    <lineage>
        <taxon>Eukaryota</taxon>
        <taxon>Viridiplantae</taxon>
        <taxon>Streptophyta</taxon>
        <taxon>Embryophyta</taxon>
        <taxon>Tracheophyta</taxon>
        <taxon>Spermatophyta</taxon>
        <taxon>Magnoliopsida</taxon>
        <taxon>eudicotyledons</taxon>
        <taxon>Gunneridae</taxon>
        <taxon>Pentapetalae</taxon>
        <taxon>rosids</taxon>
        <taxon>fabids</taxon>
        <taxon>Fabales</taxon>
        <taxon>Fabaceae</taxon>
        <taxon>Papilionoideae</taxon>
        <taxon>50 kb inversion clade</taxon>
        <taxon>NPAAA clade</taxon>
        <taxon>Hologalegina</taxon>
        <taxon>IRL clade</taxon>
        <taxon>Cicereae</taxon>
        <taxon>Cicer</taxon>
    </lineage>
</organism>
<dbReference type="GO" id="GO:0032259">
    <property type="term" value="P:methylation"/>
    <property type="evidence" value="ECO:0007669"/>
    <property type="project" value="UniProtKB-KW"/>
</dbReference>
<keyword evidence="5" id="KW-0812">Transmembrane</keyword>
<evidence type="ECO:0000313" key="6">
    <source>
        <dbReference type="Proteomes" id="UP000087171"/>
    </source>
</evidence>
<dbReference type="InterPro" id="IPR042086">
    <property type="entry name" value="MeTrfase_capping"/>
</dbReference>
<keyword evidence="6" id="KW-1185">Reference proteome</keyword>
<evidence type="ECO:0000256" key="2">
    <source>
        <dbReference type="ARBA" id="ARBA00022679"/>
    </source>
</evidence>
<dbReference type="RefSeq" id="XP_004493335.2">
    <property type="nucleotide sequence ID" value="XM_004493278.3"/>
</dbReference>
<dbReference type="GO" id="GO:0008168">
    <property type="term" value="F:methyltransferase activity"/>
    <property type="evidence" value="ECO:0007669"/>
    <property type="project" value="UniProtKB-KW"/>
</dbReference>
<dbReference type="AlphaFoldDB" id="A0A1S2XRD4"/>
<evidence type="ECO:0000256" key="5">
    <source>
        <dbReference type="SAM" id="Phobius"/>
    </source>
</evidence>
<dbReference type="KEGG" id="cam:101506278"/>
<dbReference type="GO" id="GO:0046872">
    <property type="term" value="F:metal ion binding"/>
    <property type="evidence" value="ECO:0007669"/>
    <property type="project" value="UniProtKB-KW"/>
</dbReference>
<keyword evidence="2" id="KW-0808">Transferase</keyword>
<dbReference type="InterPro" id="IPR005299">
    <property type="entry name" value="MeTrfase_7"/>
</dbReference>
<protein>
    <submittedName>
        <fullName evidence="7">7-methylxanthosine synthase 1-like</fullName>
    </submittedName>
</protein>
<dbReference type="PANTHER" id="PTHR31009">
    <property type="entry name" value="S-ADENOSYL-L-METHIONINE:CARBOXYL METHYLTRANSFERASE FAMILY PROTEIN"/>
    <property type="match status" value="1"/>
</dbReference>
<dbReference type="OrthoDB" id="1523883at2759"/>
<keyword evidence="3" id="KW-0479">Metal-binding</keyword>
<name>A0A1S2XRD4_CICAR</name>
<keyword evidence="1" id="KW-0489">Methyltransferase</keyword>
<dbReference type="Gene3D" id="1.10.1200.270">
    <property type="entry name" value="Methyltransferase, alpha-helical capping domain"/>
    <property type="match status" value="1"/>
</dbReference>
<keyword evidence="4" id="KW-0460">Magnesium</keyword>
<evidence type="ECO:0000256" key="4">
    <source>
        <dbReference type="ARBA" id="ARBA00022842"/>
    </source>
</evidence>
<reference evidence="6" key="1">
    <citation type="journal article" date="2013" name="Nat. Biotechnol.">
        <title>Draft genome sequence of chickpea (Cicer arietinum) provides a resource for trait improvement.</title>
        <authorList>
            <person name="Varshney R.K."/>
            <person name="Song C."/>
            <person name="Saxena R.K."/>
            <person name="Azam S."/>
            <person name="Yu S."/>
            <person name="Sharpe A.G."/>
            <person name="Cannon S."/>
            <person name="Baek J."/>
            <person name="Rosen B.D."/>
            <person name="Tar'an B."/>
            <person name="Millan T."/>
            <person name="Zhang X."/>
            <person name="Ramsay L.D."/>
            <person name="Iwata A."/>
            <person name="Wang Y."/>
            <person name="Nelson W."/>
            <person name="Farmer A.D."/>
            <person name="Gaur P.M."/>
            <person name="Soderlund C."/>
            <person name="Penmetsa R.V."/>
            <person name="Xu C."/>
            <person name="Bharti A.K."/>
            <person name="He W."/>
            <person name="Winter P."/>
            <person name="Zhao S."/>
            <person name="Hane J.K."/>
            <person name="Carrasquilla-Garcia N."/>
            <person name="Condie J.A."/>
            <person name="Upadhyaya H.D."/>
            <person name="Luo M.C."/>
            <person name="Thudi M."/>
            <person name="Gowda C.L."/>
            <person name="Singh N.P."/>
            <person name="Lichtenzveig J."/>
            <person name="Gali K.K."/>
            <person name="Rubio J."/>
            <person name="Nadarajan N."/>
            <person name="Dolezel J."/>
            <person name="Bansal K.C."/>
            <person name="Xu X."/>
            <person name="Edwards D."/>
            <person name="Zhang G."/>
            <person name="Kahl G."/>
            <person name="Gil J."/>
            <person name="Singh K.B."/>
            <person name="Datta S.K."/>
            <person name="Jackson S.A."/>
            <person name="Wang J."/>
            <person name="Cook D.R."/>
        </authorList>
    </citation>
    <scope>NUCLEOTIDE SEQUENCE [LARGE SCALE GENOMIC DNA]</scope>
    <source>
        <strain evidence="6">cv. CDC Frontier</strain>
    </source>
</reference>
<sequence>MYHLPHHDIIGVLFIYLFIYFFMTMERILRMKEGMGETSYAKNSIIQRKAIIMKVKTLLDENLLKLMMLKKTSNGCWKIADLGFSSGPNTLIAISNIMEIIHKSSLKLNHKKLVFQIYLNDLFENDFNNIFKLLPDFYQSMQGENFGACYMNATPGSFYGRLFPNYYIDIFHSSYCVHWLSQAPIYSKKKTEPLIKGNIYITRESPPSVYDVYLEHFERDFNNFLKSRYEELALDGVMVLTFVGRENNGEITSYEVLGMVLNKMVQEGLVEEAKLDLFNIPIYHPTIEEVEQIIKAEGSFIIKTLRTFKIGWDANLQEDMNDYVVDRKMRGVFISKYHRALLESLLIAEFGENIMDELFSRFAKLIQLFIELKSPDLMNIVLFMTKNS</sequence>